<evidence type="ECO:0000313" key="3">
    <source>
        <dbReference type="EMBL" id="MEN2789927.1"/>
    </source>
</evidence>
<accession>A0ABU9Y2D2</accession>
<dbReference type="Proteomes" id="UP001419910">
    <property type="component" value="Unassembled WGS sequence"/>
</dbReference>
<evidence type="ECO:0000256" key="2">
    <source>
        <dbReference type="SAM" id="Phobius"/>
    </source>
</evidence>
<evidence type="ECO:0000313" key="4">
    <source>
        <dbReference type="Proteomes" id="UP001419910"/>
    </source>
</evidence>
<keyword evidence="4" id="KW-1185">Reference proteome</keyword>
<feature type="compositionally biased region" description="Pro residues" evidence="1">
    <location>
        <begin position="106"/>
        <end position="119"/>
    </location>
</feature>
<dbReference type="EMBL" id="JBDIME010000006">
    <property type="protein sequence ID" value="MEN2789927.1"/>
    <property type="molecule type" value="Genomic_DNA"/>
</dbReference>
<keyword evidence="2" id="KW-0472">Membrane</keyword>
<protein>
    <recommendedName>
        <fullName evidence="5">DUF1049 domain-containing protein</fullName>
    </recommendedName>
</protein>
<sequence length="129" mass="14160">MQFLKIMFWCLLAFLAAIFTYGNWTTVQIKLWSGLVAEVNLPLLLFVTFLIGLVPTMIYYNAVRWRLRNRLTTSERTVSDLRAALSPPPPPVVVADPGFEPIAPVPVEPHPAEPAPPLAAPVTTPPAAA</sequence>
<organism evidence="3 4">
    <name type="scientific">Sphingomonas oligophenolica</name>
    <dbReference type="NCBI Taxonomy" id="301154"/>
    <lineage>
        <taxon>Bacteria</taxon>
        <taxon>Pseudomonadati</taxon>
        <taxon>Pseudomonadota</taxon>
        <taxon>Alphaproteobacteria</taxon>
        <taxon>Sphingomonadales</taxon>
        <taxon>Sphingomonadaceae</taxon>
        <taxon>Sphingomonas</taxon>
    </lineage>
</organism>
<feature type="transmembrane region" description="Helical" evidence="2">
    <location>
        <begin position="41"/>
        <end position="60"/>
    </location>
</feature>
<evidence type="ECO:0000256" key="1">
    <source>
        <dbReference type="SAM" id="MobiDB-lite"/>
    </source>
</evidence>
<comment type="caution">
    <text evidence="3">The sequence shown here is derived from an EMBL/GenBank/DDBJ whole genome shotgun (WGS) entry which is preliminary data.</text>
</comment>
<reference evidence="3 4" key="1">
    <citation type="submission" date="2024-05" db="EMBL/GenBank/DDBJ databases">
        <authorList>
            <person name="Liu Q."/>
            <person name="Xin Y.-H."/>
        </authorList>
    </citation>
    <scope>NUCLEOTIDE SEQUENCE [LARGE SCALE GENOMIC DNA]</scope>
    <source>
        <strain evidence="3 4">CGMCC 1.10181</strain>
    </source>
</reference>
<dbReference type="RefSeq" id="WP_343891287.1">
    <property type="nucleotide sequence ID" value="NZ_BAAAEH010000040.1"/>
</dbReference>
<keyword evidence="2" id="KW-0812">Transmembrane</keyword>
<proteinExistence type="predicted"/>
<evidence type="ECO:0008006" key="5">
    <source>
        <dbReference type="Google" id="ProtNLM"/>
    </source>
</evidence>
<name>A0ABU9Y2D2_9SPHN</name>
<feature type="compositionally biased region" description="Low complexity" evidence="1">
    <location>
        <begin position="120"/>
        <end position="129"/>
    </location>
</feature>
<keyword evidence="2" id="KW-1133">Transmembrane helix</keyword>
<gene>
    <name evidence="3" type="ORF">ABC974_09845</name>
</gene>
<feature type="region of interest" description="Disordered" evidence="1">
    <location>
        <begin position="106"/>
        <end position="129"/>
    </location>
</feature>